<name>A0ABV3QCT9_9GAMM</name>
<gene>
    <name evidence="2" type="ORF">ABQJ54_04990</name>
</gene>
<comment type="caution">
    <text evidence="2">The sequence shown here is derived from an EMBL/GenBank/DDBJ whole genome shotgun (WGS) entry which is preliminary data.</text>
</comment>
<dbReference type="InterPro" id="IPR018712">
    <property type="entry name" value="Tle1-like_cat"/>
</dbReference>
<reference evidence="2 3" key="1">
    <citation type="submission" date="2024-06" db="EMBL/GenBank/DDBJ databases">
        <authorList>
            <person name="Woo H."/>
        </authorList>
    </citation>
    <scope>NUCLEOTIDE SEQUENCE [LARGE SCALE GENOMIC DNA]</scope>
    <source>
        <strain evidence="2 3">Si-c</strain>
    </source>
</reference>
<dbReference type="PANTHER" id="PTHR33840:SF1">
    <property type="entry name" value="TLE1 PHOSPHOLIPASE DOMAIN-CONTAINING PROTEIN"/>
    <property type="match status" value="1"/>
</dbReference>
<dbReference type="Proteomes" id="UP001556220">
    <property type="component" value="Unassembled WGS sequence"/>
</dbReference>
<dbReference type="EMBL" id="JBFOHK010000001">
    <property type="protein sequence ID" value="MEW9571097.1"/>
    <property type="molecule type" value="Genomic_DNA"/>
</dbReference>
<accession>A0ABV3QCT9</accession>
<dbReference type="RefSeq" id="WP_367853159.1">
    <property type="nucleotide sequence ID" value="NZ_JBFOHK010000001.1"/>
</dbReference>
<evidence type="ECO:0000259" key="1">
    <source>
        <dbReference type="Pfam" id="PF09994"/>
    </source>
</evidence>
<protein>
    <submittedName>
        <fullName evidence="2">DUF2235 domain-containing protein</fullName>
    </submittedName>
</protein>
<dbReference type="Pfam" id="PF09994">
    <property type="entry name" value="T6SS_Tle1-like_cat"/>
    <property type="match status" value="1"/>
</dbReference>
<sequence length="368" mass="40182">MSKRRLVVLIDGTWSRPESNTNVERLRRLIAPSDAAGIEQLVHYVTGVGEVPGLAYLLGGAFGYGLSGNVKDGYRWLCGQWRPGDEIWLFGFSRGAYAARSLGGLLRKCGLLRRDGNAVITSAAVAMAYAFYRDTAIKPGDDAAMTWRATHSLETDIHFIGVWDTVGALGIPYTAAWFPFARAHYRFHDTDLSRIVKHAYQALALDEHRAAFAPCKWMRNPATLAPGESPTAKKPEQIEVEQRWFVGSHADVGGGNGHDATGHHPDPLPDLPLAWLQHKAMAAGLACNEVYVPPPDAAAGVPRDSYAEFMLGIYKTFRPPFDRVIGNGVNETVDESVWRHARLVAGYLSPTLARALRDDVIAAPPGVA</sequence>
<organism evidence="2 3">
    <name type="scientific">Rhodanobacter lycopersici</name>
    <dbReference type="NCBI Taxonomy" id="3162487"/>
    <lineage>
        <taxon>Bacteria</taxon>
        <taxon>Pseudomonadati</taxon>
        <taxon>Pseudomonadota</taxon>
        <taxon>Gammaproteobacteria</taxon>
        <taxon>Lysobacterales</taxon>
        <taxon>Rhodanobacteraceae</taxon>
        <taxon>Rhodanobacter</taxon>
    </lineage>
</organism>
<feature type="domain" description="T6SS Phospholipase effector Tle1-like catalytic" evidence="1">
    <location>
        <begin position="4"/>
        <end position="277"/>
    </location>
</feature>
<proteinExistence type="predicted"/>
<evidence type="ECO:0000313" key="2">
    <source>
        <dbReference type="EMBL" id="MEW9571097.1"/>
    </source>
</evidence>
<dbReference type="PANTHER" id="PTHR33840">
    <property type="match status" value="1"/>
</dbReference>
<keyword evidence="3" id="KW-1185">Reference proteome</keyword>
<evidence type="ECO:0000313" key="3">
    <source>
        <dbReference type="Proteomes" id="UP001556220"/>
    </source>
</evidence>